<name>A0A9P6JWR0_9AGAR</name>
<proteinExistence type="predicted"/>
<evidence type="ECO:0000256" key="1">
    <source>
        <dbReference type="SAM" id="MobiDB-lite"/>
    </source>
</evidence>
<dbReference type="AlphaFoldDB" id="A0A9P6JWR0"/>
<organism evidence="2 3">
    <name type="scientific">Crepidotus variabilis</name>
    <dbReference type="NCBI Taxonomy" id="179855"/>
    <lineage>
        <taxon>Eukaryota</taxon>
        <taxon>Fungi</taxon>
        <taxon>Dikarya</taxon>
        <taxon>Basidiomycota</taxon>
        <taxon>Agaricomycotina</taxon>
        <taxon>Agaricomycetes</taxon>
        <taxon>Agaricomycetidae</taxon>
        <taxon>Agaricales</taxon>
        <taxon>Agaricineae</taxon>
        <taxon>Crepidotaceae</taxon>
        <taxon>Crepidotus</taxon>
    </lineage>
</organism>
<feature type="region of interest" description="Disordered" evidence="1">
    <location>
        <begin position="1"/>
        <end position="31"/>
    </location>
</feature>
<comment type="caution">
    <text evidence="2">The sequence shown here is derived from an EMBL/GenBank/DDBJ whole genome shotgun (WGS) entry which is preliminary data.</text>
</comment>
<evidence type="ECO:0000313" key="3">
    <source>
        <dbReference type="Proteomes" id="UP000807306"/>
    </source>
</evidence>
<sequence length="267" mass="30161">MPHSTSKYSSASVSQQDRAISPSPAKGSSQFQMMRYATRKKSSRNDQVSSSLFLGLPLKTIAILDMSNPLELVEVRGQKRHQPYRKIRHEQVPFHHEVASSKHSRRRSQPVKESFSLGLKHQHTVSPLATLPYTNPSSASLLARRVSEDAFHFSTWIAQLVLVYTMKASLGAAPKPVPTSALEALTSRIERLWISFNLDQNASIPARADLAILALWYLQLLSPNGFIEVEDLSSEEGVLTAMRLFLVCWIFANQWISDYYRVPFNFM</sequence>
<gene>
    <name evidence="2" type="ORF">CPB83DRAFT_221518</name>
</gene>
<feature type="compositionally biased region" description="Polar residues" evidence="1">
    <location>
        <begin position="1"/>
        <end position="18"/>
    </location>
</feature>
<protein>
    <submittedName>
        <fullName evidence="2">Uncharacterized protein</fullName>
    </submittedName>
</protein>
<dbReference type="Proteomes" id="UP000807306">
    <property type="component" value="Unassembled WGS sequence"/>
</dbReference>
<accession>A0A9P6JWR0</accession>
<dbReference type="EMBL" id="MU157825">
    <property type="protein sequence ID" value="KAF9534920.1"/>
    <property type="molecule type" value="Genomic_DNA"/>
</dbReference>
<evidence type="ECO:0000313" key="2">
    <source>
        <dbReference type="EMBL" id="KAF9534920.1"/>
    </source>
</evidence>
<reference evidence="2" key="1">
    <citation type="submission" date="2020-11" db="EMBL/GenBank/DDBJ databases">
        <authorList>
            <consortium name="DOE Joint Genome Institute"/>
            <person name="Ahrendt S."/>
            <person name="Riley R."/>
            <person name="Andreopoulos W."/>
            <person name="Labutti K."/>
            <person name="Pangilinan J."/>
            <person name="Ruiz-Duenas F.J."/>
            <person name="Barrasa J.M."/>
            <person name="Sanchez-Garcia M."/>
            <person name="Camarero S."/>
            <person name="Miyauchi S."/>
            <person name="Serrano A."/>
            <person name="Linde D."/>
            <person name="Babiker R."/>
            <person name="Drula E."/>
            <person name="Ayuso-Fernandez I."/>
            <person name="Pacheco R."/>
            <person name="Padilla G."/>
            <person name="Ferreira P."/>
            <person name="Barriuso J."/>
            <person name="Kellner H."/>
            <person name="Castanera R."/>
            <person name="Alfaro M."/>
            <person name="Ramirez L."/>
            <person name="Pisabarro A.G."/>
            <person name="Kuo A."/>
            <person name="Tritt A."/>
            <person name="Lipzen A."/>
            <person name="He G."/>
            <person name="Yan M."/>
            <person name="Ng V."/>
            <person name="Cullen D."/>
            <person name="Martin F."/>
            <person name="Rosso M.-N."/>
            <person name="Henrissat B."/>
            <person name="Hibbett D."/>
            <person name="Martinez A.T."/>
            <person name="Grigoriev I.V."/>
        </authorList>
    </citation>
    <scope>NUCLEOTIDE SEQUENCE</scope>
    <source>
        <strain evidence="2">CBS 506.95</strain>
    </source>
</reference>
<keyword evidence="3" id="KW-1185">Reference proteome</keyword>